<name>A0A8S5S0E8_9CAUD</name>
<reference evidence="1" key="1">
    <citation type="journal article" date="2021" name="Proc. Natl. Acad. Sci. U.S.A.">
        <title>A Catalog of Tens of Thousands of Viruses from Human Metagenomes Reveals Hidden Associations with Chronic Diseases.</title>
        <authorList>
            <person name="Tisza M.J."/>
            <person name="Buck C.B."/>
        </authorList>
    </citation>
    <scope>NUCLEOTIDE SEQUENCE</scope>
    <source>
        <strain evidence="1">Ct8Lf7</strain>
    </source>
</reference>
<accession>A0A8S5S0E8</accession>
<dbReference type="EMBL" id="BK032511">
    <property type="protein sequence ID" value="DAF44392.1"/>
    <property type="molecule type" value="Genomic_DNA"/>
</dbReference>
<sequence>MKTIDTTGGSGSDDLRLKIKFEPYQDFYPLF</sequence>
<organism evidence="1">
    <name type="scientific">Podoviridae sp. ct8Lf7</name>
    <dbReference type="NCBI Taxonomy" id="2827723"/>
    <lineage>
        <taxon>Viruses</taxon>
        <taxon>Duplodnaviria</taxon>
        <taxon>Heunggongvirae</taxon>
        <taxon>Uroviricota</taxon>
        <taxon>Caudoviricetes</taxon>
    </lineage>
</organism>
<protein>
    <submittedName>
        <fullName evidence="1">Uncharacterized protein</fullName>
    </submittedName>
</protein>
<proteinExistence type="predicted"/>
<evidence type="ECO:0000313" key="1">
    <source>
        <dbReference type="EMBL" id="DAF44392.1"/>
    </source>
</evidence>